<dbReference type="RefSeq" id="WP_309804088.1">
    <property type="nucleotide sequence ID" value="NZ_JAVDRD010000001.1"/>
</dbReference>
<feature type="domain" description="Prolyl 4-hydroxylase alpha subunit" evidence="4">
    <location>
        <begin position="36"/>
        <end position="238"/>
    </location>
</feature>
<keyword evidence="6" id="KW-1185">Reference proteome</keyword>
<comment type="cofactor">
    <cofactor evidence="1">
        <name>L-ascorbate</name>
        <dbReference type="ChEBI" id="CHEBI:38290"/>
    </cofactor>
</comment>
<comment type="caution">
    <text evidence="5">The sequence shown here is derived from an EMBL/GenBank/DDBJ whole genome shotgun (WGS) entry which is preliminary data.</text>
</comment>
<evidence type="ECO:0000313" key="5">
    <source>
        <dbReference type="EMBL" id="MDR6509248.1"/>
    </source>
</evidence>
<dbReference type="Proteomes" id="UP001184150">
    <property type="component" value="Unassembled WGS sequence"/>
</dbReference>
<dbReference type="InterPro" id="IPR051842">
    <property type="entry name" value="uS12_prolyl_hydroxylase"/>
</dbReference>
<reference evidence="5 6" key="1">
    <citation type="submission" date="2023-07" db="EMBL/GenBank/DDBJ databases">
        <title>Sorghum-associated microbial communities from plants grown in Nebraska, USA.</title>
        <authorList>
            <person name="Schachtman D."/>
        </authorList>
    </citation>
    <scope>NUCLEOTIDE SEQUENCE [LARGE SCALE GENOMIC DNA]</scope>
    <source>
        <strain evidence="5 6">DS1027</strain>
    </source>
</reference>
<dbReference type="Gene3D" id="2.60.120.620">
    <property type="entry name" value="q2cbj1_9rhob like domain"/>
    <property type="match status" value="1"/>
</dbReference>
<evidence type="ECO:0000259" key="4">
    <source>
        <dbReference type="SMART" id="SM00702"/>
    </source>
</evidence>
<name>A0ABU1MGG1_9SPHN</name>
<evidence type="ECO:0000256" key="3">
    <source>
        <dbReference type="ARBA" id="ARBA00023002"/>
    </source>
</evidence>
<sequence length="239" mass="25659">MATPLSPAVSAAAAQAAAAEFAANGHVRVEPALPAAGADALHRWLDGEAPFSRVLNQGDKVWDLDPAQRAALDPQAQVALLDAVHGQARDGFQFLFDSLRVSDDAAARAARNWPVDQLVSAFNTPPWLDLFRALTGEPAITMVDGQATRYLPGHFLTGHDDNVAGKNRVAAYVLNLTPRWRVEWGGLLMFHDGAGDVHRALAPRHNALHLFSVPQAHSVSLVAPFAGAPRLAITGWLRR</sequence>
<dbReference type="InterPro" id="IPR039558">
    <property type="entry name" value="TPA1/OFD1_N"/>
</dbReference>
<evidence type="ECO:0000313" key="6">
    <source>
        <dbReference type="Proteomes" id="UP001184150"/>
    </source>
</evidence>
<dbReference type="InterPro" id="IPR006620">
    <property type="entry name" value="Pro_4_hyd_alph"/>
</dbReference>
<accession>A0ABU1MGG1</accession>
<keyword evidence="3" id="KW-0560">Oxidoreductase</keyword>
<dbReference type="Pfam" id="PF13661">
    <property type="entry name" value="2OG-FeII_Oxy_4"/>
    <property type="match status" value="1"/>
</dbReference>
<dbReference type="PANTHER" id="PTHR12117:SF0">
    <property type="entry name" value="PROLYL 3-HYDROXYLASE OGFOD1"/>
    <property type="match status" value="1"/>
</dbReference>
<dbReference type="SMART" id="SM00702">
    <property type="entry name" value="P4Hc"/>
    <property type="match status" value="1"/>
</dbReference>
<organism evidence="5 6">
    <name type="scientific">Novosphingobium capsulatum</name>
    <dbReference type="NCBI Taxonomy" id="13688"/>
    <lineage>
        <taxon>Bacteria</taxon>
        <taxon>Pseudomonadati</taxon>
        <taxon>Pseudomonadota</taxon>
        <taxon>Alphaproteobacteria</taxon>
        <taxon>Sphingomonadales</taxon>
        <taxon>Sphingomonadaceae</taxon>
        <taxon>Novosphingobium</taxon>
    </lineage>
</organism>
<dbReference type="EMBL" id="JAVDRD010000001">
    <property type="protein sequence ID" value="MDR6509248.1"/>
    <property type="molecule type" value="Genomic_DNA"/>
</dbReference>
<evidence type="ECO:0000256" key="2">
    <source>
        <dbReference type="ARBA" id="ARBA00022964"/>
    </source>
</evidence>
<dbReference type="PANTHER" id="PTHR12117">
    <property type="entry name" value="HISTONE ACETYLTRANSFERASE COMPLEX"/>
    <property type="match status" value="1"/>
</dbReference>
<keyword evidence="2" id="KW-0223">Dioxygenase</keyword>
<proteinExistence type="predicted"/>
<gene>
    <name evidence="5" type="ORF">J2792_000088</name>
</gene>
<protein>
    <submittedName>
        <fullName evidence="5">Rps23 Pro-64 3,4-dihydroxylase Tpa1-like proline 4-hydroxylase</fullName>
    </submittedName>
</protein>
<evidence type="ECO:0000256" key="1">
    <source>
        <dbReference type="ARBA" id="ARBA00001961"/>
    </source>
</evidence>